<evidence type="ECO:0000256" key="8">
    <source>
        <dbReference type="ARBA" id="ARBA00037998"/>
    </source>
</evidence>
<comment type="subcellular location">
    <subcellularLocation>
        <location evidence="1">Cell membrane</location>
        <topology evidence="1">Multi-pass membrane protein</topology>
    </subcellularLocation>
</comment>
<evidence type="ECO:0000256" key="4">
    <source>
        <dbReference type="ARBA" id="ARBA00022692"/>
    </source>
</evidence>
<feature type="transmembrane region" description="Helical" evidence="9">
    <location>
        <begin position="37"/>
        <end position="56"/>
    </location>
</feature>
<keyword evidence="11" id="KW-1185">Reference proteome</keyword>
<dbReference type="InterPro" id="IPR001851">
    <property type="entry name" value="ABC_transp_permease"/>
</dbReference>
<dbReference type="Proteomes" id="UP001595629">
    <property type="component" value="Unassembled WGS sequence"/>
</dbReference>
<evidence type="ECO:0000256" key="6">
    <source>
        <dbReference type="ARBA" id="ARBA00022989"/>
    </source>
</evidence>
<evidence type="ECO:0000256" key="9">
    <source>
        <dbReference type="SAM" id="Phobius"/>
    </source>
</evidence>
<evidence type="ECO:0000313" key="10">
    <source>
        <dbReference type="EMBL" id="MFC3612775.1"/>
    </source>
</evidence>
<dbReference type="InterPro" id="IPR052157">
    <property type="entry name" value="BCAA_transport_permease"/>
</dbReference>
<dbReference type="PANTHER" id="PTHR11795">
    <property type="entry name" value="BRANCHED-CHAIN AMINO ACID TRANSPORT SYSTEM PERMEASE PROTEIN LIVH"/>
    <property type="match status" value="1"/>
</dbReference>
<organism evidence="10 11">
    <name type="scientific">Lutimaribacter marinistellae</name>
    <dbReference type="NCBI Taxonomy" id="1820329"/>
    <lineage>
        <taxon>Bacteria</taxon>
        <taxon>Pseudomonadati</taxon>
        <taxon>Pseudomonadota</taxon>
        <taxon>Alphaproteobacteria</taxon>
        <taxon>Rhodobacterales</taxon>
        <taxon>Roseobacteraceae</taxon>
        <taxon>Lutimaribacter</taxon>
    </lineage>
</organism>
<evidence type="ECO:0000256" key="1">
    <source>
        <dbReference type="ARBA" id="ARBA00004651"/>
    </source>
</evidence>
<keyword evidence="6 9" id="KW-1133">Transmembrane helix</keyword>
<keyword evidence="7 9" id="KW-0472">Membrane</keyword>
<dbReference type="RefSeq" id="WP_386733967.1">
    <property type="nucleotide sequence ID" value="NZ_JBHRXI010000002.1"/>
</dbReference>
<dbReference type="PANTHER" id="PTHR11795:SF451">
    <property type="entry name" value="ABC TRANSPORTER PERMEASE PROTEIN"/>
    <property type="match status" value="1"/>
</dbReference>
<comment type="similarity">
    <text evidence="8">Belongs to the binding-protein-dependent transport system permease family. LivHM subfamily.</text>
</comment>
<feature type="transmembrane region" description="Helical" evidence="9">
    <location>
        <begin position="62"/>
        <end position="84"/>
    </location>
</feature>
<name>A0ABV7TG34_9RHOB</name>
<dbReference type="Pfam" id="PF02653">
    <property type="entry name" value="BPD_transp_2"/>
    <property type="match status" value="1"/>
</dbReference>
<feature type="transmembrane region" description="Helical" evidence="9">
    <location>
        <begin position="188"/>
        <end position="206"/>
    </location>
</feature>
<reference evidence="11" key="1">
    <citation type="journal article" date="2019" name="Int. J. Syst. Evol. Microbiol.">
        <title>The Global Catalogue of Microorganisms (GCM) 10K type strain sequencing project: providing services to taxonomists for standard genome sequencing and annotation.</title>
        <authorList>
            <consortium name="The Broad Institute Genomics Platform"/>
            <consortium name="The Broad Institute Genome Sequencing Center for Infectious Disease"/>
            <person name="Wu L."/>
            <person name="Ma J."/>
        </authorList>
    </citation>
    <scope>NUCLEOTIDE SEQUENCE [LARGE SCALE GENOMIC DNA]</scope>
    <source>
        <strain evidence="11">KCTC 42911</strain>
    </source>
</reference>
<accession>A0ABV7TG34</accession>
<proteinExistence type="inferred from homology"/>
<evidence type="ECO:0000313" key="11">
    <source>
        <dbReference type="Proteomes" id="UP001595629"/>
    </source>
</evidence>
<dbReference type="CDD" id="cd06582">
    <property type="entry name" value="TM_PBP1_LivH_like"/>
    <property type="match status" value="1"/>
</dbReference>
<feature type="transmembrane region" description="Helical" evidence="9">
    <location>
        <begin position="142"/>
        <end position="159"/>
    </location>
</feature>
<keyword evidence="4 9" id="KW-0812">Transmembrane</keyword>
<evidence type="ECO:0000256" key="7">
    <source>
        <dbReference type="ARBA" id="ARBA00023136"/>
    </source>
</evidence>
<keyword evidence="5" id="KW-0029">Amino-acid transport</keyword>
<evidence type="ECO:0000256" key="2">
    <source>
        <dbReference type="ARBA" id="ARBA00022448"/>
    </source>
</evidence>
<evidence type="ECO:0000256" key="5">
    <source>
        <dbReference type="ARBA" id="ARBA00022970"/>
    </source>
</evidence>
<evidence type="ECO:0000256" key="3">
    <source>
        <dbReference type="ARBA" id="ARBA00022475"/>
    </source>
</evidence>
<dbReference type="EMBL" id="JBHRXI010000002">
    <property type="protein sequence ID" value="MFC3612775.1"/>
    <property type="molecule type" value="Genomic_DNA"/>
</dbReference>
<feature type="transmembrane region" description="Helical" evidence="9">
    <location>
        <begin position="255"/>
        <end position="275"/>
    </location>
</feature>
<feature type="transmembrane region" description="Helical" evidence="9">
    <location>
        <begin position="226"/>
        <end position="248"/>
    </location>
</feature>
<feature type="transmembrane region" description="Helical" evidence="9">
    <location>
        <begin position="12"/>
        <end position="32"/>
    </location>
</feature>
<keyword evidence="3" id="KW-1003">Cell membrane</keyword>
<protein>
    <submittedName>
        <fullName evidence="10">Branched-chain amino acid ABC transporter permease</fullName>
    </submittedName>
</protein>
<keyword evidence="2" id="KW-0813">Transport</keyword>
<sequence>MLSLQDNMTLLLTGLSQGCAYGLIALGFVLIYKATEVVNFAHGEFMMLGAFAAVTFSSLFGFWIGLVCAALAVGVVGYLLDAVVMRRIIGQSQASVFILTVAFGFIFRSIAGMIWGWDLLALNTPFSGSLDIASVSVRADRLAIILVTAIMCVGLYFFFARSRVGVAMQAASQNQLAAYYMAIPVKKLVSVVWAIGAIIAALAGIFNAPFTQVDTQIGALGLKALAGAVIGGFGSIPGALLGCLLIGVAEPFADYFLPAIKGVSAYILMLAVLFIKPEGLIVQTFQKKV</sequence>
<comment type="caution">
    <text evidence="10">The sequence shown here is derived from an EMBL/GenBank/DDBJ whole genome shotgun (WGS) entry which is preliminary data.</text>
</comment>
<gene>
    <name evidence="10" type="ORF">ACFORG_03290</name>
</gene>
<feature type="transmembrane region" description="Helical" evidence="9">
    <location>
        <begin position="96"/>
        <end position="117"/>
    </location>
</feature>